<evidence type="ECO:0000259" key="10">
    <source>
        <dbReference type="PROSITE" id="PS51198"/>
    </source>
</evidence>
<evidence type="ECO:0000256" key="4">
    <source>
        <dbReference type="ARBA" id="ARBA00022801"/>
    </source>
</evidence>
<dbReference type="EMBL" id="DXDC01000275">
    <property type="protein sequence ID" value="HIY66417.1"/>
    <property type="molecule type" value="Genomic_DNA"/>
</dbReference>
<keyword evidence="5 9" id="KW-0347">Helicase</keyword>
<evidence type="ECO:0000313" key="11">
    <source>
        <dbReference type="EMBL" id="HIY66417.1"/>
    </source>
</evidence>
<dbReference type="Proteomes" id="UP000824005">
    <property type="component" value="Unassembled WGS sequence"/>
</dbReference>
<reference evidence="11" key="2">
    <citation type="submission" date="2021-04" db="EMBL/GenBank/DDBJ databases">
        <authorList>
            <person name="Gilroy R."/>
        </authorList>
    </citation>
    <scope>NUCLEOTIDE SEQUENCE</scope>
    <source>
        <strain evidence="11">ChiGjej1B1-98</strain>
    </source>
</reference>
<dbReference type="GO" id="GO:0005829">
    <property type="term" value="C:cytosol"/>
    <property type="evidence" value="ECO:0007669"/>
    <property type="project" value="TreeGrafter"/>
</dbReference>
<dbReference type="GO" id="GO:0043138">
    <property type="term" value="F:3'-5' DNA helicase activity"/>
    <property type="evidence" value="ECO:0007669"/>
    <property type="project" value="TreeGrafter"/>
</dbReference>
<evidence type="ECO:0000256" key="1">
    <source>
        <dbReference type="ARBA" id="ARBA00022722"/>
    </source>
</evidence>
<dbReference type="SUPFAM" id="SSF52540">
    <property type="entry name" value="P-loop containing nucleoside triphosphate hydrolases"/>
    <property type="match status" value="1"/>
</dbReference>
<evidence type="ECO:0000256" key="3">
    <source>
        <dbReference type="ARBA" id="ARBA00022763"/>
    </source>
</evidence>
<dbReference type="InterPro" id="IPR027417">
    <property type="entry name" value="P-loop_NTPase"/>
</dbReference>
<feature type="domain" description="UvrD-like helicase ATP-binding" evidence="10">
    <location>
        <begin position="16"/>
        <end position="318"/>
    </location>
</feature>
<dbReference type="PANTHER" id="PTHR11070:SF59">
    <property type="entry name" value="DNA 3'-5' HELICASE"/>
    <property type="match status" value="1"/>
</dbReference>
<evidence type="ECO:0000256" key="2">
    <source>
        <dbReference type="ARBA" id="ARBA00022741"/>
    </source>
</evidence>
<protein>
    <submittedName>
        <fullName evidence="11">PD-(D/E)XK nuclease family protein</fullName>
    </submittedName>
</protein>
<dbReference type="InterPro" id="IPR011604">
    <property type="entry name" value="PDDEXK-like_dom_sf"/>
</dbReference>
<dbReference type="PROSITE" id="PS51198">
    <property type="entry name" value="UVRD_HELICASE_ATP_BIND"/>
    <property type="match status" value="1"/>
</dbReference>
<dbReference type="GO" id="GO:0000725">
    <property type="term" value="P:recombinational repair"/>
    <property type="evidence" value="ECO:0007669"/>
    <property type="project" value="TreeGrafter"/>
</dbReference>
<dbReference type="Gene3D" id="1.10.10.160">
    <property type="match status" value="1"/>
</dbReference>
<keyword evidence="1" id="KW-0540">Nuclease</keyword>
<keyword evidence="6" id="KW-0269">Exonuclease</keyword>
<keyword evidence="3" id="KW-0227">DNA damage</keyword>
<evidence type="ECO:0000256" key="5">
    <source>
        <dbReference type="ARBA" id="ARBA00022806"/>
    </source>
</evidence>
<reference evidence="11" key="1">
    <citation type="journal article" date="2021" name="PeerJ">
        <title>Extensive microbial diversity within the chicken gut microbiome revealed by metagenomics and culture.</title>
        <authorList>
            <person name="Gilroy R."/>
            <person name="Ravi A."/>
            <person name="Getino M."/>
            <person name="Pursley I."/>
            <person name="Horton D.L."/>
            <person name="Alikhan N.F."/>
            <person name="Baker D."/>
            <person name="Gharbi K."/>
            <person name="Hall N."/>
            <person name="Watson M."/>
            <person name="Adriaenssens E.M."/>
            <person name="Foster-Nyarko E."/>
            <person name="Jarju S."/>
            <person name="Secka A."/>
            <person name="Antonio M."/>
            <person name="Oren A."/>
            <person name="Chaudhuri R.R."/>
            <person name="La Ragione R."/>
            <person name="Hildebrand F."/>
            <person name="Pallen M.J."/>
        </authorList>
    </citation>
    <scope>NUCLEOTIDE SEQUENCE</scope>
    <source>
        <strain evidence="11">ChiGjej1B1-98</strain>
    </source>
</reference>
<evidence type="ECO:0000313" key="12">
    <source>
        <dbReference type="Proteomes" id="UP000824005"/>
    </source>
</evidence>
<dbReference type="InterPro" id="IPR014016">
    <property type="entry name" value="UvrD-like_ATP-bd"/>
</dbReference>
<dbReference type="AlphaFoldDB" id="A0A9D1YWE5"/>
<keyword evidence="4 9" id="KW-0378">Hydrolase</keyword>
<gene>
    <name evidence="11" type="ORF">H9830_09100</name>
</gene>
<dbReference type="Gene3D" id="3.40.50.300">
    <property type="entry name" value="P-loop containing nucleotide triphosphate hydrolases"/>
    <property type="match status" value="2"/>
</dbReference>
<dbReference type="GO" id="GO:0004527">
    <property type="term" value="F:exonuclease activity"/>
    <property type="evidence" value="ECO:0007669"/>
    <property type="project" value="UniProtKB-KW"/>
</dbReference>
<dbReference type="GO" id="GO:0003677">
    <property type="term" value="F:DNA binding"/>
    <property type="evidence" value="ECO:0007669"/>
    <property type="project" value="InterPro"/>
</dbReference>
<proteinExistence type="predicted"/>
<keyword evidence="8" id="KW-0234">DNA repair</keyword>
<dbReference type="InterPro" id="IPR000212">
    <property type="entry name" value="DNA_helicase_UvrD/REP"/>
</dbReference>
<dbReference type="Gene3D" id="1.10.486.10">
    <property type="entry name" value="PCRA, domain 4"/>
    <property type="match status" value="1"/>
</dbReference>
<feature type="binding site" evidence="9">
    <location>
        <begin position="37"/>
        <end position="44"/>
    </location>
    <ligand>
        <name>ATP</name>
        <dbReference type="ChEBI" id="CHEBI:30616"/>
    </ligand>
</feature>
<accession>A0A9D1YWE5</accession>
<comment type="caution">
    <text evidence="11">The sequence shown here is derived from an EMBL/GenBank/DDBJ whole genome shotgun (WGS) entry which is preliminary data.</text>
</comment>
<dbReference type="GO" id="GO:0005524">
    <property type="term" value="F:ATP binding"/>
    <property type="evidence" value="ECO:0007669"/>
    <property type="project" value="UniProtKB-UniRule"/>
</dbReference>
<dbReference type="Pfam" id="PF00580">
    <property type="entry name" value="UvrD-helicase"/>
    <property type="match status" value="1"/>
</dbReference>
<dbReference type="Gene3D" id="3.90.320.10">
    <property type="match status" value="1"/>
</dbReference>
<sequence>MSSVPEVDRFGTTSFDLDADQRAAIRQEPGTRRLILGGPGTGKSTAAAEAVAQYLESGGDVRRVIALTASRSTATALRDRIAERAQRTSAGPLARSIASLAHLIVGEHSMRAHREPPVLLSGGDEDAHWQRFLSSDARSADGIVWPAPIDATVRALPEFRAELREFVARLTERGETPESFAAAAESTEHADLWGAVARAWAGFEAAIATDSHRAPTVTLSTIVREATRVSRLSPEPRYDLVVVDDVQEFTAGGIELVLSLTGGEVAEDPRRRSRASVLMFGSSDTTAGVFRGAQPDVARTAALQYFDRAELGQQHRFGSAIASDYASVVETIGVSGSAGERRWDIEESLDSCSEAVTVASAAEQTRLIASTLRQRNLIDGIPWSELAVITRTSGAVGQLAEALAALDVPVHKAGALQWRHSAAVRPLILLIAVASGQRSLSATDIHSLLTSPYFDLDSVAWRRLRRAVRAEQARPGATPSSTVDEWLVTAAQQGVVPHDAEDFEPVRMLAGVLQRVERYANAAPGLALWEAWDALGRADAWRATATGEGPARRAANEHLDAVLALFRQADTFSERFPDRTVTDFLTEWFASALDDDSLVAGANGEAVTIGTPLSFVSMEYDTVVVAGVEESVWPNLKLRSSLLRAEHFVRGASDRREVRQDEARLFALAISRAKRRLLVIAEASENAAPSSFQELLRPVAATDPGPMSVAALVSDNRRTLTSASSSEEEKERAASVLKYLADRGVQAAHPQGWWGMLEPSTTTPIGATSEKPRISPSKIESFNQCQVQWAVGNLAGDAVGNARAIGNIVHSAVELASTFTAEEMMQLVDREWNGLEFETEWEAARNHDDIGRMVSRLEEYFEHIRDEGFHVHRQLREARIEVDLGEAILSGYIDWIERSAGGIRICDLKTGSVISQQAAAEHPQLGAYQLAASRGGIVDGDSVAGESVLGARLVYPKQEGATVKPMIREQAPLGREELETFAQSVVAAAQAMAGSVFTASPEQHCFSSNGFVPDCRVHVTRQVTE</sequence>
<evidence type="ECO:0000256" key="6">
    <source>
        <dbReference type="ARBA" id="ARBA00022839"/>
    </source>
</evidence>
<name>A0A9D1YWE5_9MICO</name>
<dbReference type="PANTHER" id="PTHR11070">
    <property type="entry name" value="UVRD / RECB / PCRA DNA HELICASE FAMILY MEMBER"/>
    <property type="match status" value="1"/>
</dbReference>
<evidence type="ECO:0000256" key="7">
    <source>
        <dbReference type="ARBA" id="ARBA00022840"/>
    </source>
</evidence>
<dbReference type="InterPro" id="IPR038726">
    <property type="entry name" value="PDDEXK_AddAB-type"/>
</dbReference>
<dbReference type="InterPro" id="IPR013986">
    <property type="entry name" value="DExx_box_DNA_helicase_dom_sf"/>
</dbReference>
<dbReference type="Pfam" id="PF12705">
    <property type="entry name" value="PDDEXK_1"/>
    <property type="match status" value="1"/>
</dbReference>
<evidence type="ECO:0000256" key="9">
    <source>
        <dbReference type="PROSITE-ProRule" id="PRU00560"/>
    </source>
</evidence>
<dbReference type="GO" id="GO:0033202">
    <property type="term" value="C:DNA helicase complex"/>
    <property type="evidence" value="ECO:0007669"/>
    <property type="project" value="TreeGrafter"/>
</dbReference>
<evidence type="ECO:0000256" key="8">
    <source>
        <dbReference type="ARBA" id="ARBA00023204"/>
    </source>
</evidence>
<keyword evidence="2 9" id="KW-0547">Nucleotide-binding</keyword>
<keyword evidence="7 9" id="KW-0067">ATP-binding</keyword>
<organism evidence="11 12">
    <name type="scientific">Candidatus Agrococcus pullicola</name>
    <dbReference type="NCBI Taxonomy" id="2838429"/>
    <lineage>
        <taxon>Bacteria</taxon>
        <taxon>Bacillati</taxon>
        <taxon>Actinomycetota</taxon>
        <taxon>Actinomycetes</taxon>
        <taxon>Micrococcales</taxon>
        <taxon>Microbacteriaceae</taxon>
        <taxon>Agrococcus</taxon>
    </lineage>
</organism>